<name>A0A2H1JQH1_9MICO</name>
<dbReference type="OrthoDB" id="1525102at2"/>
<evidence type="ECO:0000313" key="1">
    <source>
        <dbReference type="EMBL" id="SMX89730.1"/>
    </source>
</evidence>
<dbReference type="AlphaFoldDB" id="A0A2H1JQH1"/>
<evidence type="ECO:0008006" key="3">
    <source>
        <dbReference type="Google" id="ProtNLM"/>
    </source>
</evidence>
<evidence type="ECO:0000313" key="2">
    <source>
        <dbReference type="Proteomes" id="UP000234433"/>
    </source>
</evidence>
<dbReference type="EMBL" id="FXZD01000005">
    <property type="protein sequence ID" value="SMX89730.1"/>
    <property type="molecule type" value="Genomic_DNA"/>
</dbReference>
<reference evidence="1 2" key="1">
    <citation type="submission" date="2017-03" db="EMBL/GenBank/DDBJ databases">
        <authorList>
            <person name="Afonso C.L."/>
            <person name="Miller P.J."/>
            <person name="Scott M.A."/>
            <person name="Spackman E."/>
            <person name="Goraichik I."/>
            <person name="Dimitrov K.M."/>
            <person name="Suarez D.L."/>
            <person name="Swayne D.E."/>
        </authorList>
    </citation>
    <scope>NUCLEOTIDE SEQUENCE [LARGE SCALE GENOMIC DNA]</scope>
    <source>
        <strain evidence="1 2">CNRZ 918</strain>
    </source>
</reference>
<gene>
    <name evidence="1" type="ORF">BANT918_01785</name>
</gene>
<accession>A0A2H1JQH1</accession>
<dbReference type="Proteomes" id="UP000234433">
    <property type="component" value="Unassembled WGS sequence"/>
</dbReference>
<proteinExistence type="predicted"/>
<dbReference type="RefSeq" id="WP_101619907.1">
    <property type="nucleotide sequence ID" value="NZ_FXZD01000005.1"/>
</dbReference>
<sequence length="74" mass="8333">MTDPTNQPLSPDVVDKLLKDTDPYLSCDDCFARIDEYVEHRLADPTYQDELMDVHLSGCEVCAEEARTLTALLS</sequence>
<organism evidence="1 2">
    <name type="scientific">Brevibacterium antiquum CNRZ 918</name>
    <dbReference type="NCBI Taxonomy" id="1255637"/>
    <lineage>
        <taxon>Bacteria</taxon>
        <taxon>Bacillati</taxon>
        <taxon>Actinomycetota</taxon>
        <taxon>Actinomycetes</taxon>
        <taxon>Micrococcales</taxon>
        <taxon>Brevibacteriaceae</taxon>
        <taxon>Brevibacterium</taxon>
    </lineage>
</organism>
<protein>
    <recommendedName>
        <fullName evidence="3">Zinc-finger</fullName>
    </recommendedName>
</protein>